<dbReference type="InterPro" id="IPR042089">
    <property type="entry name" value="Peptidase_M13_dom_2"/>
</dbReference>
<evidence type="ECO:0000256" key="3">
    <source>
        <dbReference type="ARBA" id="ARBA00022670"/>
    </source>
</evidence>
<evidence type="ECO:0000259" key="10">
    <source>
        <dbReference type="Pfam" id="PF05649"/>
    </source>
</evidence>
<dbReference type="InterPro" id="IPR018497">
    <property type="entry name" value="Peptidase_M13_C"/>
</dbReference>
<dbReference type="PROSITE" id="PS51885">
    <property type="entry name" value="NEPRILYSIN"/>
    <property type="match status" value="1"/>
</dbReference>
<dbReference type="VEuPathDB" id="VectorBase:RSAN_027091"/>
<dbReference type="GO" id="GO:0004222">
    <property type="term" value="F:metalloendopeptidase activity"/>
    <property type="evidence" value="ECO:0007669"/>
    <property type="project" value="InterPro"/>
</dbReference>
<dbReference type="GO" id="GO:0005886">
    <property type="term" value="C:plasma membrane"/>
    <property type="evidence" value="ECO:0007669"/>
    <property type="project" value="TreeGrafter"/>
</dbReference>
<dbReference type="PANTHER" id="PTHR11733:SF241">
    <property type="entry name" value="GH26575P-RELATED"/>
    <property type="match status" value="1"/>
</dbReference>
<reference evidence="11" key="2">
    <citation type="submission" date="2021-09" db="EMBL/GenBank/DDBJ databases">
        <authorList>
            <person name="Jia N."/>
            <person name="Wang J."/>
            <person name="Shi W."/>
            <person name="Du L."/>
            <person name="Sun Y."/>
            <person name="Zhan W."/>
            <person name="Jiang J."/>
            <person name="Wang Q."/>
            <person name="Zhang B."/>
            <person name="Ji P."/>
            <person name="Sakyi L.B."/>
            <person name="Cui X."/>
            <person name="Yuan T."/>
            <person name="Jiang B."/>
            <person name="Yang W."/>
            <person name="Lam T.T.-Y."/>
            <person name="Chang Q."/>
            <person name="Ding S."/>
            <person name="Wang X."/>
            <person name="Zhu J."/>
            <person name="Ruan X."/>
            <person name="Zhao L."/>
            <person name="Wei J."/>
            <person name="Que T."/>
            <person name="Du C."/>
            <person name="Cheng J."/>
            <person name="Dai P."/>
            <person name="Han X."/>
            <person name="Huang E."/>
            <person name="Gao Y."/>
            <person name="Liu J."/>
            <person name="Shao H."/>
            <person name="Ye R."/>
            <person name="Li L."/>
            <person name="Wei W."/>
            <person name="Wang X."/>
            <person name="Wang C."/>
            <person name="Huo Q."/>
            <person name="Li W."/>
            <person name="Guo W."/>
            <person name="Chen H."/>
            <person name="Chen S."/>
            <person name="Zhou L."/>
            <person name="Zhou L."/>
            <person name="Ni X."/>
            <person name="Tian J."/>
            <person name="Zhou Y."/>
            <person name="Sheng Y."/>
            <person name="Liu T."/>
            <person name="Pan Y."/>
            <person name="Xia L."/>
            <person name="Li J."/>
            <person name="Zhao F."/>
            <person name="Cao W."/>
        </authorList>
    </citation>
    <scope>NUCLEOTIDE SEQUENCE</scope>
    <source>
        <strain evidence="11">Rsan-2018</strain>
        <tissue evidence="11">Larvae</tissue>
    </source>
</reference>
<accession>A0A9D4TDG7</accession>
<reference evidence="11" key="1">
    <citation type="journal article" date="2020" name="Cell">
        <title>Large-Scale Comparative Analyses of Tick Genomes Elucidate Their Genetic Diversity and Vector Capacities.</title>
        <authorList>
            <consortium name="Tick Genome and Microbiome Consortium (TIGMIC)"/>
            <person name="Jia N."/>
            <person name="Wang J."/>
            <person name="Shi W."/>
            <person name="Du L."/>
            <person name="Sun Y."/>
            <person name="Zhan W."/>
            <person name="Jiang J.F."/>
            <person name="Wang Q."/>
            <person name="Zhang B."/>
            <person name="Ji P."/>
            <person name="Bell-Sakyi L."/>
            <person name="Cui X.M."/>
            <person name="Yuan T.T."/>
            <person name="Jiang B.G."/>
            <person name="Yang W.F."/>
            <person name="Lam T.T."/>
            <person name="Chang Q.C."/>
            <person name="Ding S.J."/>
            <person name="Wang X.J."/>
            <person name="Zhu J.G."/>
            <person name="Ruan X.D."/>
            <person name="Zhao L."/>
            <person name="Wei J.T."/>
            <person name="Ye R.Z."/>
            <person name="Que T.C."/>
            <person name="Du C.H."/>
            <person name="Zhou Y.H."/>
            <person name="Cheng J.X."/>
            <person name="Dai P.F."/>
            <person name="Guo W.B."/>
            <person name="Han X.H."/>
            <person name="Huang E.J."/>
            <person name="Li L.F."/>
            <person name="Wei W."/>
            <person name="Gao Y.C."/>
            <person name="Liu J.Z."/>
            <person name="Shao H.Z."/>
            <person name="Wang X."/>
            <person name="Wang C.C."/>
            <person name="Yang T.C."/>
            <person name="Huo Q.B."/>
            <person name="Li W."/>
            <person name="Chen H.Y."/>
            <person name="Chen S.E."/>
            <person name="Zhou L.G."/>
            <person name="Ni X.B."/>
            <person name="Tian J.H."/>
            <person name="Sheng Y."/>
            <person name="Liu T."/>
            <person name="Pan Y.S."/>
            <person name="Xia L.Y."/>
            <person name="Li J."/>
            <person name="Zhao F."/>
            <person name="Cao W.C."/>
        </authorList>
    </citation>
    <scope>NUCLEOTIDE SEQUENCE</scope>
    <source>
        <strain evidence="11">Rsan-2018</strain>
    </source>
</reference>
<evidence type="ECO:0000256" key="2">
    <source>
        <dbReference type="ARBA" id="ARBA00007357"/>
    </source>
</evidence>
<keyword evidence="7" id="KW-0482">Metalloprotease</keyword>
<keyword evidence="4" id="KW-0479">Metal-binding</keyword>
<proteinExistence type="inferred from homology"/>
<dbReference type="SUPFAM" id="SSF55486">
    <property type="entry name" value="Metalloproteases ('zincins'), catalytic domain"/>
    <property type="match status" value="1"/>
</dbReference>
<evidence type="ECO:0000256" key="7">
    <source>
        <dbReference type="ARBA" id="ARBA00023049"/>
    </source>
</evidence>
<keyword evidence="8" id="KW-0812">Transmembrane</keyword>
<keyword evidence="12" id="KW-1185">Reference proteome</keyword>
<dbReference type="InterPro" id="IPR024079">
    <property type="entry name" value="MetalloPept_cat_dom_sf"/>
</dbReference>
<dbReference type="InterPro" id="IPR000718">
    <property type="entry name" value="Peptidase_M13"/>
</dbReference>
<sequence length="710" mass="80169">MILLCSPSSMVRDRAAGAGGVAASSGGVRPLKAALMAIFSLSLALAIALVVVFTRQKHPQAQVHGEFQAAHLFSWQRQRSGFIYTCTSEHCLKEGEQLQKHVAWTLDPCEDFYDYVCSSTKPASSVRRSAVRHFLREIHDVIDKYSRLGWLKRTRLTNQVSSFYKACKNGHYNSVPEQMEQTLEFLKLSGKDAILEEGLASLAKILQVFPLVHVSVTNKAKNSRECIVLRRPKSFDGDHIFDIPKAFSKKYVPFVKALIGSEQAAHNVREVDIFLKKFSGLWSESYQKMSEYEATTIDDLKANGLNWRTFLFKLIESARKDHCVVIRSPDYFKHLDKMLQKFTTAQVGDFVKYSAILHLYPFVKLQQSASSTSYQNTSREVCSLLTYRVFNYVFVRHFNSTVRLDVITSAGMKEAILRNSYRSVLDSASEIPMTTVNSIEDEIMSIGPAYFSLMDDVDAYYSVNSFDPDVKNMLLSYVKAKAALSEHYVAAVLKSGETVLDGNLELTSQYDPDTSVLTVPLSIAPLVLKGREFFLESSTVGFVMTRFLYHVFQEKFLFSADAETEALQGVKSCLEKQYGAIEVGPLNKTLDGQRTLRENMADNVAVTVLHRAYRTSLLFYISTMDALGFQNVFLHFENLPSVSSEQLFYLMFGQSFCDPDEDTERVIDDATWAPAKYRVNVPLSNYEPFSKAFECQPGSKMNPKKKCRAL</sequence>
<evidence type="ECO:0000256" key="4">
    <source>
        <dbReference type="ARBA" id="ARBA00022723"/>
    </source>
</evidence>
<comment type="similarity">
    <text evidence="2">Belongs to the peptidase M13 family.</text>
</comment>
<evidence type="ECO:0000259" key="9">
    <source>
        <dbReference type="Pfam" id="PF01431"/>
    </source>
</evidence>
<name>A0A9D4TDG7_RHISA</name>
<evidence type="ECO:0000256" key="8">
    <source>
        <dbReference type="SAM" id="Phobius"/>
    </source>
</evidence>
<dbReference type="GO" id="GO:0016485">
    <property type="term" value="P:protein processing"/>
    <property type="evidence" value="ECO:0007669"/>
    <property type="project" value="TreeGrafter"/>
</dbReference>
<feature type="domain" description="Peptidase M13 C-terminal" evidence="9">
    <location>
        <begin position="561"/>
        <end position="708"/>
    </location>
</feature>
<dbReference type="Proteomes" id="UP000821837">
    <property type="component" value="Unassembled WGS sequence"/>
</dbReference>
<keyword evidence="6" id="KW-0862">Zinc</keyword>
<comment type="cofactor">
    <cofactor evidence="1">
        <name>Zn(2+)</name>
        <dbReference type="ChEBI" id="CHEBI:29105"/>
    </cofactor>
</comment>
<protein>
    <submittedName>
        <fullName evidence="11">Uncharacterized protein</fullName>
    </submittedName>
</protein>
<dbReference type="PANTHER" id="PTHR11733">
    <property type="entry name" value="ZINC METALLOPROTEASE FAMILY M13 NEPRILYSIN-RELATED"/>
    <property type="match status" value="1"/>
</dbReference>
<dbReference type="Pfam" id="PF05649">
    <property type="entry name" value="Peptidase_M13_N"/>
    <property type="match status" value="1"/>
</dbReference>
<evidence type="ECO:0000256" key="6">
    <source>
        <dbReference type="ARBA" id="ARBA00022833"/>
    </source>
</evidence>
<dbReference type="GO" id="GO:0046872">
    <property type="term" value="F:metal ion binding"/>
    <property type="evidence" value="ECO:0007669"/>
    <property type="project" value="UniProtKB-KW"/>
</dbReference>
<dbReference type="Gene3D" id="3.40.390.10">
    <property type="entry name" value="Collagenase (Catalytic Domain)"/>
    <property type="match status" value="1"/>
</dbReference>
<evidence type="ECO:0000256" key="1">
    <source>
        <dbReference type="ARBA" id="ARBA00001947"/>
    </source>
</evidence>
<feature type="transmembrane region" description="Helical" evidence="8">
    <location>
        <begin position="33"/>
        <end position="53"/>
    </location>
</feature>
<dbReference type="AlphaFoldDB" id="A0A9D4TDG7"/>
<evidence type="ECO:0000313" key="12">
    <source>
        <dbReference type="Proteomes" id="UP000821837"/>
    </source>
</evidence>
<keyword evidence="3" id="KW-0645">Protease</keyword>
<evidence type="ECO:0000313" key="11">
    <source>
        <dbReference type="EMBL" id="KAH7986285.1"/>
    </source>
</evidence>
<dbReference type="EMBL" id="JABSTV010000505">
    <property type="protein sequence ID" value="KAH7986285.1"/>
    <property type="molecule type" value="Genomic_DNA"/>
</dbReference>
<keyword evidence="8" id="KW-0472">Membrane</keyword>
<keyword evidence="5" id="KW-0378">Hydrolase</keyword>
<feature type="domain" description="Peptidase M13 N-terminal" evidence="10">
    <location>
        <begin position="108"/>
        <end position="367"/>
    </location>
</feature>
<gene>
    <name evidence="11" type="ORF">HPB52_025080</name>
</gene>
<dbReference type="InterPro" id="IPR008753">
    <property type="entry name" value="Peptidase_M13_N"/>
</dbReference>
<dbReference type="Pfam" id="PF01431">
    <property type="entry name" value="Peptidase_M13"/>
    <property type="match status" value="1"/>
</dbReference>
<dbReference type="Gene3D" id="1.10.1380.10">
    <property type="entry name" value="Neutral endopeptidase , domain2"/>
    <property type="match status" value="1"/>
</dbReference>
<keyword evidence="8" id="KW-1133">Transmembrane helix</keyword>
<evidence type="ECO:0000256" key="5">
    <source>
        <dbReference type="ARBA" id="ARBA00022801"/>
    </source>
</evidence>
<comment type="caution">
    <text evidence="11">The sequence shown here is derived from an EMBL/GenBank/DDBJ whole genome shotgun (WGS) entry which is preliminary data.</text>
</comment>
<organism evidence="11 12">
    <name type="scientific">Rhipicephalus sanguineus</name>
    <name type="common">Brown dog tick</name>
    <name type="synonym">Ixodes sanguineus</name>
    <dbReference type="NCBI Taxonomy" id="34632"/>
    <lineage>
        <taxon>Eukaryota</taxon>
        <taxon>Metazoa</taxon>
        <taxon>Ecdysozoa</taxon>
        <taxon>Arthropoda</taxon>
        <taxon>Chelicerata</taxon>
        <taxon>Arachnida</taxon>
        <taxon>Acari</taxon>
        <taxon>Parasitiformes</taxon>
        <taxon>Ixodida</taxon>
        <taxon>Ixodoidea</taxon>
        <taxon>Ixodidae</taxon>
        <taxon>Rhipicephalinae</taxon>
        <taxon>Rhipicephalus</taxon>
        <taxon>Rhipicephalus</taxon>
    </lineage>
</organism>